<evidence type="ECO:0000313" key="2">
    <source>
        <dbReference type="EMBL" id="WAQ91755.1"/>
    </source>
</evidence>
<feature type="region of interest" description="Disordered" evidence="1">
    <location>
        <begin position="111"/>
        <end position="154"/>
    </location>
</feature>
<evidence type="ECO:0000256" key="1">
    <source>
        <dbReference type="SAM" id="MobiDB-lite"/>
    </source>
</evidence>
<feature type="compositionally biased region" description="Polar residues" evidence="1">
    <location>
        <begin position="40"/>
        <end position="96"/>
    </location>
</feature>
<reference evidence="2" key="1">
    <citation type="submission" date="2022-10" db="EMBL/GenBank/DDBJ databases">
        <title>Puccinia triticina Genome sequencing and assembly.</title>
        <authorList>
            <person name="Li C."/>
        </authorList>
    </citation>
    <scope>NUCLEOTIDE SEQUENCE</scope>
    <source>
        <strain evidence="2">Pt15</strain>
    </source>
</reference>
<dbReference type="GeneID" id="77804218"/>
<organism evidence="2 3">
    <name type="scientific">Puccinia triticina</name>
    <dbReference type="NCBI Taxonomy" id="208348"/>
    <lineage>
        <taxon>Eukaryota</taxon>
        <taxon>Fungi</taxon>
        <taxon>Dikarya</taxon>
        <taxon>Basidiomycota</taxon>
        <taxon>Pucciniomycotina</taxon>
        <taxon>Pucciniomycetes</taxon>
        <taxon>Pucciniales</taxon>
        <taxon>Pucciniaceae</taxon>
        <taxon>Puccinia</taxon>
    </lineage>
</organism>
<feature type="region of interest" description="Disordered" evidence="1">
    <location>
        <begin position="1"/>
        <end position="96"/>
    </location>
</feature>
<dbReference type="Proteomes" id="UP001164743">
    <property type="component" value="Chromosome 15A"/>
</dbReference>
<protein>
    <submittedName>
        <fullName evidence="2">Uncharacterized protein</fullName>
    </submittedName>
</protein>
<proteinExistence type="predicted"/>
<keyword evidence="3" id="KW-1185">Reference proteome</keyword>
<evidence type="ECO:0000313" key="3">
    <source>
        <dbReference type="Proteomes" id="UP001164743"/>
    </source>
</evidence>
<dbReference type="RefSeq" id="XP_053027310.1">
    <property type="nucleotide sequence ID" value="XM_053163323.1"/>
</dbReference>
<name>A0ABY7D4D9_9BASI</name>
<gene>
    <name evidence="2" type="ORF">PtA15_15A147</name>
</gene>
<dbReference type="EMBL" id="CP110435">
    <property type="protein sequence ID" value="WAQ91755.1"/>
    <property type="molecule type" value="Genomic_DNA"/>
</dbReference>
<feature type="compositionally biased region" description="Polar residues" evidence="1">
    <location>
        <begin position="9"/>
        <end position="22"/>
    </location>
</feature>
<accession>A0ABY7D4D9</accession>
<sequence>MTHNHSKEPSSCTASGKNQLHSSAAAPRQSEAFKRLGQASLVSSSIFKSAPSTPNQPSRPALNHQPSTVAQTAAHSTPGSRISFTQHRAPGTQSQMAAALQGLGIASQLLSAVDTHRPPTATCPLPTPTPSTPLQGPHKPGTKRKSDENLPIPP</sequence>